<dbReference type="RefSeq" id="WP_345443571.1">
    <property type="nucleotide sequence ID" value="NZ_BAABHK010000030.1"/>
</dbReference>
<dbReference type="EMBL" id="BAABHK010000030">
    <property type="protein sequence ID" value="GAA4639961.1"/>
    <property type="molecule type" value="Genomic_DNA"/>
</dbReference>
<dbReference type="InterPro" id="IPR001763">
    <property type="entry name" value="Rhodanese-like_dom"/>
</dbReference>
<evidence type="ECO:0000313" key="2">
    <source>
        <dbReference type="EMBL" id="GAA4639961.1"/>
    </source>
</evidence>
<dbReference type="Pfam" id="PF00581">
    <property type="entry name" value="Rhodanese"/>
    <property type="match status" value="1"/>
</dbReference>
<dbReference type="SUPFAM" id="SSF52821">
    <property type="entry name" value="Rhodanese/Cell cycle control phosphatase"/>
    <property type="match status" value="1"/>
</dbReference>
<keyword evidence="3" id="KW-1185">Reference proteome</keyword>
<organism evidence="2 3">
    <name type="scientific">Actinoallomurus vinaceus</name>
    <dbReference type="NCBI Taxonomy" id="1080074"/>
    <lineage>
        <taxon>Bacteria</taxon>
        <taxon>Bacillati</taxon>
        <taxon>Actinomycetota</taxon>
        <taxon>Actinomycetes</taxon>
        <taxon>Streptosporangiales</taxon>
        <taxon>Thermomonosporaceae</taxon>
        <taxon>Actinoallomurus</taxon>
    </lineage>
</organism>
<dbReference type="Gene3D" id="3.40.250.10">
    <property type="entry name" value="Rhodanese-like domain"/>
    <property type="match status" value="1"/>
</dbReference>
<dbReference type="InterPro" id="IPR050229">
    <property type="entry name" value="GlpE_sulfurtransferase"/>
</dbReference>
<reference evidence="3" key="1">
    <citation type="journal article" date="2019" name="Int. J. Syst. Evol. Microbiol.">
        <title>The Global Catalogue of Microorganisms (GCM) 10K type strain sequencing project: providing services to taxonomists for standard genome sequencing and annotation.</title>
        <authorList>
            <consortium name="The Broad Institute Genomics Platform"/>
            <consortium name="The Broad Institute Genome Sequencing Center for Infectious Disease"/>
            <person name="Wu L."/>
            <person name="Ma J."/>
        </authorList>
    </citation>
    <scope>NUCLEOTIDE SEQUENCE [LARGE SCALE GENOMIC DNA]</scope>
    <source>
        <strain evidence="3">JCM 17939</strain>
    </source>
</reference>
<dbReference type="InterPro" id="IPR036873">
    <property type="entry name" value="Rhodanese-like_dom_sf"/>
</dbReference>
<comment type="caution">
    <text evidence="2">The sequence shown here is derived from an EMBL/GenBank/DDBJ whole genome shotgun (WGS) entry which is preliminary data.</text>
</comment>
<name>A0ABP8UUL1_9ACTN</name>
<dbReference type="Proteomes" id="UP001501442">
    <property type="component" value="Unassembled WGS sequence"/>
</dbReference>
<gene>
    <name evidence="2" type="ORF">GCM10023196_103600</name>
</gene>
<dbReference type="SMART" id="SM00450">
    <property type="entry name" value="RHOD"/>
    <property type="match status" value="1"/>
</dbReference>
<dbReference type="InterPro" id="IPR001307">
    <property type="entry name" value="Thiosulphate_STrfase_CS"/>
</dbReference>
<dbReference type="PROSITE" id="PS00380">
    <property type="entry name" value="RHODANESE_1"/>
    <property type="match status" value="1"/>
</dbReference>
<evidence type="ECO:0000313" key="3">
    <source>
        <dbReference type="Proteomes" id="UP001501442"/>
    </source>
</evidence>
<dbReference type="PANTHER" id="PTHR43031">
    <property type="entry name" value="FAD-DEPENDENT OXIDOREDUCTASE"/>
    <property type="match status" value="1"/>
</dbReference>
<dbReference type="PROSITE" id="PS50206">
    <property type="entry name" value="RHODANESE_3"/>
    <property type="match status" value="1"/>
</dbReference>
<dbReference type="CDD" id="cd00158">
    <property type="entry name" value="RHOD"/>
    <property type="match status" value="1"/>
</dbReference>
<evidence type="ECO:0000259" key="1">
    <source>
        <dbReference type="PROSITE" id="PS50206"/>
    </source>
</evidence>
<proteinExistence type="predicted"/>
<protein>
    <submittedName>
        <fullName evidence="2">Rhodanese-like domain-containing protein</fullName>
    </submittedName>
</protein>
<feature type="domain" description="Rhodanese" evidence="1">
    <location>
        <begin position="15"/>
        <end position="107"/>
    </location>
</feature>
<sequence>MTALISRDDLRAAIEAGTVTVVDALPESYYAQQHLPGALNLVEDEVDARAADLLPDRNAPIVTYCSNAACGNSEAVATRLTNLGYTDVRKYREGIQDWVEAGLPVESGTPAAR</sequence>
<dbReference type="PANTHER" id="PTHR43031:SF7">
    <property type="entry name" value="NITRIC OXIDE REDUCTASE FLRD-NAD(+) REDUCTASE"/>
    <property type="match status" value="1"/>
</dbReference>
<accession>A0ABP8UUL1</accession>